<proteinExistence type="predicted"/>
<evidence type="ECO:0000313" key="3">
    <source>
        <dbReference type="Proteomes" id="UP001500784"/>
    </source>
</evidence>
<dbReference type="InterPro" id="IPR029058">
    <property type="entry name" value="AB_hydrolase_fold"/>
</dbReference>
<keyword evidence="3" id="KW-1185">Reference proteome</keyword>
<dbReference type="Pfam" id="PF12697">
    <property type="entry name" value="Abhydrolase_6"/>
    <property type="match status" value="1"/>
</dbReference>
<organism evidence="2 3">
    <name type="scientific">Arthrobacter gandavensis</name>
    <dbReference type="NCBI Taxonomy" id="169960"/>
    <lineage>
        <taxon>Bacteria</taxon>
        <taxon>Bacillati</taxon>
        <taxon>Actinomycetota</taxon>
        <taxon>Actinomycetes</taxon>
        <taxon>Micrococcales</taxon>
        <taxon>Micrococcaceae</taxon>
        <taxon>Arthrobacter</taxon>
    </lineage>
</organism>
<dbReference type="InterPro" id="IPR000073">
    <property type="entry name" value="AB_hydrolase_1"/>
</dbReference>
<reference evidence="3" key="1">
    <citation type="journal article" date="2019" name="Int. J. Syst. Evol. Microbiol.">
        <title>The Global Catalogue of Microorganisms (GCM) 10K type strain sequencing project: providing services to taxonomists for standard genome sequencing and annotation.</title>
        <authorList>
            <consortium name="The Broad Institute Genomics Platform"/>
            <consortium name="The Broad Institute Genome Sequencing Center for Infectious Disease"/>
            <person name="Wu L."/>
            <person name="Ma J."/>
        </authorList>
    </citation>
    <scope>NUCLEOTIDE SEQUENCE [LARGE SCALE GENOMIC DNA]</scope>
    <source>
        <strain evidence="3">JCM 13316</strain>
    </source>
</reference>
<dbReference type="EMBL" id="BAAALV010000003">
    <property type="protein sequence ID" value="GAA1915632.1"/>
    <property type="molecule type" value="Genomic_DNA"/>
</dbReference>
<keyword evidence="2" id="KW-0378">Hydrolase</keyword>
<feature type="domain" description="AB hydrolase-1" evidence="1">
    <location>
        <begin position="3"/>
        <end position="132"/>
    </location>
</feature>
<sequence>MEVLFLHGAGGWTDDQPIAGELRSRLRVPVAMPRFSNDEMTAAAWLGGIDTALEPLGTETVIVGHSFGASMALLRLAASPPEPLPRGMVLLATPFWGSEGWQGEYALPPGFALPPDLPVFLHHCRDDGTVPFEHLDRFEALLPGAVIRRHDTGGHQFADRMDAVAGDVAALGS</sequence>
<evidence type="ECO:0000259" key="1">
    <source>
        <dbReference type="Pfam" id="PF12697"/>
    </source>
</evidence>
<dbReference type="GO" id="GO:0016787">
    <property type="term" value="F:hydrolase activity"/>
    <property type="evidence" value="ECO:0007669"/>
    <property type="project" value="UniProtKB-KW"/>
</dbReference>
<evidence type="ECO:0000313" key="2">
    <source>
        <dbReference type="EMBL" id="GAA1915632.1"/>
    </source>
</evidence>
<comment type="caution">
    <text evidence="2">The sequence shown here is derived from an EMBL/GenBank/DDBJ whole genome shotgun (WGS) entry which is preliminary data.</text>
</comment>
<dbReference type="SUPFAM" id="SSF53474">
    <property type="entry name" value="alpha/beta-Hydrolases"/>
    <property type="match status" value="1"/>
</dbReference>
<gene>
    <name evidence="2" type="ORF">GCM10009688_20750</name>
</gene>
<dbReference type="Proteomes" id="UP001500784">
    <property type="component" value="Unassembled WGS sequence"/>
</dbReference>
<accession>A0ABP5AJE1</accession>
<dbReference type="RefSeq" id="WP_152229202.1">
    <property type="nucleotide sequence ID" value="NZ_BAAALV010000003.1"/>
</dbReference>
<protein>
    <submittedName>
        <fullName evidence="2">Alpha/beta fold hydrolase</fullName>
    </submittedName>
</protein>
<dbReference type="Gene3D" id="3.40.50.1820">
    <property type="entry name" value="alpha/beta hydrolase"/>
    <property type="match status" value="1"/>
</dbReference>
<name>A0ABP5AJE1_9MICC</name>